<feature type="active site" description="Proton donor" evidence="7">
    <location>
        <position position="65"/>
    </location>
</feature>
<dbReference type="UniPathway" id="UPA00070">
    <property type="reaction ID" value="UER00120"/>
</dbReference>
<dbReference type="GO" id="GO:0004590">
    <property type="term" value="F:orotidine-5'-phosphate decarboxylase activity"/>
    <property type="evidence" value="ECO:0007669"/>
    <property type="project" value="UniProtKB-UniRule"/>
</dbReference>
<evidence type="ECO:0000256" key="8">
    <source>
        <dbReference type="PIRSR" id="PIRSR614732-1"/>
    </source>
</evidence>
<dbReference type="Proteomes" id="UP000001302">
    <property type="component" value="Chromosome"/>
</dbReference>
<feature type="binding site" evidence="7 9">
    <location>
        <position position="188"/>
    </location>
    <ligand>
        <name>substrate</name>
    </ligand>
</feature>
<evidence type="ECO:0000256" key="4">
    <source>
        <dbReference type="ARBA" id="ARBA00022975"/>
    </source>
</evidence>
<organism evidence="12 13">
    <name type="scientific">Parvularcula bermudensis (strain ATCC BAA-594 / HTCC2503 / KCTC 12087)</name>
    <dbReference type="NCBI Taxonomy" id="314260"/>
    <lineage>
        <taxon>Bacteria</taxon>
        <taxon>Pseudomonadati</taxon>
        <taxon>Pseudomonadota</taxon>
        <taxon>Alphaproteobacteria</taxon>
        <taxon>Parvularculales</taxon>
        <taxon>Parvularculaceae</taxon>
        <taxon>Parvularcula</taxon>
    </lineage>
</organism>
<dbReference type="InterPro" id="IPR014732">
    <property type="entry name" value="OMPdecase"/>
</dbReference>
<dbReference type="PANTHER" id="PTHR32119">
    <property type="entry name" value="OROTIDINE 5'-PHOSPHATE DECARBOXYLASE"/>
    <property type="match status" value="1"/>
</dbReference>
<feature type="active site" description="For OMPdecase activity" evidence="8">
    <location>
        <position position="63"/>
    </location>
</feature>
<gene>
    <name evidence="7" type="primary">pyrF</name>
    <name evidence="12" type="ordered locus">PB2503_04217</name>
</gene>
<dbReference type="NCBIfam" id="NF001273">
    <property type="entry name" value="PRK00230.1"/>
    <property type="match status" value="1"/>
</dbReference>
<evidence type="ECO:0000259" key="11">
    <source>
        <dbReference type="SMART" id="SM00934"/>
    </source>
</evidence>
<feature type="binding site" evidence="7 9">
    <location>
        <position position="209"/>
    </location>
    <ligand>
        <name>substrate</name>
    </ligand>
</feature>
<feature type="active site" description="For OMPdecase activity" evidence="8">
    <location>
        <position position="65"/>
    </location>
</feature>
<feature type="binding site" evidence="7 9">
    <location>
        <position position="118"/>
    </location>
    <ligand>
        <name>substrate</name>
    </ligand>
</feature>
<comment type="catalytic activity">
    <reaction evidence="6 7 10">
        <text>orotidine 5'-phosphate + H(+) = UMP + CO2</text>
        <dbReference type="Rhea" id="RHEA:11596"/>
        <dbReference type="ChEBI" id="CHEBI:15378"/>
        <dbReference type="ChEBI" id="CHEBI:16526"/>
        <dbReference type="ChEBI" id="CHEBI:57538"/>
        <dbReference type="ChEBI" id="CHEBI:57865"/>
        <dbReference type="EC" id="4.1.1.23"/>
    </reaction>
</comment>
<comment type="subunit">
    <text evidence="7">Homodimer.</text>
</comment>
<evidence type="ECO:0000313" key="13">
    <source>
        <dbReference type="Proteomes" id="UP000001302"/>
    </source>
</evidence>
<evidence type="ECO:0000256" key="2">
    <source>
        <dbReference type="ARBA" id="ARBA00004861"/>
    </source>
</evidence>
<dbReference type="HAMAP" id="MF_01200_B">
    <property type="entry name" value="OMPdecase_type1_B"/>
    <property type="match status" value="1"/>
</dbReference>
<reference evidence="13" key="1">
    <citation type="submission" date="2010-08" db="EMBL/GenBank/DDBJ databases">
        <title>Genome sequence of Parvularcula bermudensis HTCC2503.</title>
        <authorList>
            <person name="Kang D.-M."/>
            <person name="Oh H.-M."/>
            <person name="Cho J.-C."/>
        </authorList>
    </citation>
    <scope>NUCLEOTIDE SEQUENCE [LARGE SCALE GENOMIC DNA]</scope>
    <source>
        <strain evidence="13">ATCC BAA-594 / HTCC2503 / KCTC 12087</strain>
    </source>
</reference>
<dbReference type="InterPro" id="IPR018089">
    <property type="entry name" value="OMPdecase_AS"/>
</dbReference>
<keyword evidence="5 7" id="KW-0456">Lyase</keyword>
<dbReference type="CDD" id="cd04725">
    <property type="entry name" value="OMP_decarboxylase_like"/>
    <property type="match status" value="1"/>
</dbReference>
<dbReference type="InterPro" id="IPR011060">
    <property type="entry name" value="RibuloseP-bd_barrel"/>
</dbReference>
<evidence type="ECO:0000256" key="3">
    <source>
        <dbReference type="ARBA" id="ARBA00022793"/>
    </source>
</evidence>
<dbReference type="InterPro" id="IPR047596">
    <property type="entry name" value="OMPdecase_bac"/>
</dbReference>
<dbReference type="Gene3D" id="3.20.20.70">
    <property type="entry name" value="Aldolase class I"/>
    <property type="match status" value="1"/>
</dbReference>
<accession>E0TEN5</accession>
<dbReference type="InterPro" id="IPR013785">
    <property type="entry name" value="Aldolase_TIM"/>
</dbReference>
<dbReference type="EC" id="4.1.1.23" evidence="7"/>
<dbReference type="OrthoDB" id="9806203at2"/>
<protein>
    <recommendedName>
        <fullName evidence="7">Orotidine 5'-phosphate decarboxylase</fullName>
        <ecNumber evidence="7">4.1.1.23</ecNumber>
    </recommendedName>
    <alternativeName>
        <fullName evidence="7">OMP decarboxylase</fullName>
        <shortName evidence="7">OMPDCase</shortName>
        <shortName evidence="7">OMPdecase</shortName>
    </alternativeName>
</protein>
<keyword evidence="4 7" id="KW-0665">Pyrimidine biosynthesis</keyword>
<dbReference type="InterPro" id="IPR001754">
    <property type="entry name" value="OMPdeCOase_dom"/>
</dbReference>
<dbReference type="RefSeq" id="WP_013299892.1">
    <property type="nucleotide sequence ID" value="NC_014414.1"/>
</dbReference>
<feature type="binding site" evidence="7 9">
    <location>
        <position position="36"/>
    </location>
    <ligand>
        <name>substrate</name>
    </ligand>
</feature>
<dbReference type="KEGG" id="pbr:PB2503_04217"/>
<dbReference type="STRING" id="314260.PB2503_04217"/>
<evidence type="ECO:0000256" key="9">
    <source>
        <dbReference type="PIRSR" id="PIRSR614732-2"/>
    </source>
</evidence>
<dbReference type="HOGENOM" id="CLU_067069_1_0_5"/>
<dbReference type="SMART" id="SM00934">
    <property type="entry name" value="OMPdecase"/>
    <property type="match status" value="1"/>
</dbReference>
<dbReference type="GO" id="GO:0006207">
    <property type="term" value="P:'de novo' pyrimidine nucleobase biosynthetic process"/>
    <property type="evidence" value="ECO:0007669"/>
    <property type="project" value="InterPro"/>
</dbReference>
<dbReference type="AlphaFoldDB" id="E0TEN5"/>
<dbReference type="SUPFAM" id="SSF51366">
    <property type="entry name" value="Ribulose-phoshate binding barrel"/>
    <property type="match status" value="1"/>
</dbReference>
<dbReference type="NCBIfam" id="TIGR01740">
    <property type="entry name" value="pyrF"/>
    <property type="match status" value="1"/>
</dbReference>
<feature type="binding site" evidence="7 9">
    <location>
        <position position="208"/>
    </location>
    <ligand>
        <name>substrate</name>
    </ligand>
</feature>
<feature type="domain" description="Orotidine 5'-phosphate decarboxylase" evidence="11">
    <location>
        <begin position="8"/>
        <end position="224"/>
    </location>
</feature>
<proteinExistence type="inferred from homology"/>
<feature type="binding site" evidence="7 9">
    <location>
        <position position="14"/>
    </location>
    <ligand>
        <name>substrate</name>
    </ligand>
</feature>
<name>E0TEN5_PARBH</name>
<feature type="binding site" evidence="7 9">
    <location>
        <position position="179"/>
    </location>
    <ligand>
        <name>substrate</name>
    </ligand>
</feature>
<dbReference type="GO" id="GO:0005829">
    <property type="term" value="C:cytosol"/>
    <property type="evidence" value="ECO:0007669"/>
    <property type="project" value="TreeGrafter"/>
</dbReference>
<dbReference type="EMBL" id="CP002156">
    <property type="protein sequence ID" value="ADM08918.1"/>
    <property type="molecule type" value="Genomic_DNA"/>
</dbReference>
<reference evidence="12 13" key="2">
    <citation type="journal article" date="2011" name="J. Bacteriol.">
        <title>Complete genome sequence of strain HTCC2503T of Parvularcula bermudensis, the type species of the order "Parvularculales" in the class Alphaproteobacteria.</title>
        <authorList>
            <person name="Oh H.M."/>
            <person name="Kang I."/>
            <person name="Vergin K.L."/>
            <person name="Kang D."/>
            <person name="Rhee K.H."/>
            <person name="Giovannoni S.J."/>
            <person name="Cho J.C."/>
        </authorList>
    </citation>
    <scope>NUCLEOTIDE SEQUENCE [LARGE SCALE GENOMIC DNA]</scope>
    <source>
        <strain evidence="13">ATCC BAA-594 / HTCC2503 / KCTC 12087</strain>
    </source>
</reference>
<feature type="binding site" evidence="7">
    <location>
        <begin position="63"/>
        <end position="72"/>
    </location>
    <ligand>
        <name>substrate</name>
    </ligand>
</feature>
<dbReference type="eggNOG" id="COG0284">
    <property type="taxonomic scope" value="Bacteria"/>
</dbReference>
<evidence type="ECO:0000313" key="12">
    <source>
        <dbReference type="EMBL" id="ADM08918.1"/>
    </source>
</evidence>
<evidence type="ECO:0000256" key="7">
    <source>
        <dbReference type="HAMAP-Rule" id="MF_01200"/>
    </source>
</evidence>
<keyword evidence="3 7" id="KW-0210">Decarboxylase</keyword>
<sequence>MTLAPRDRLIAALDLPSLEAAEQLTRQLGDAVDWYKIGYQLFPLGGYDFARRLATAQKNVFLDLKLFDIGSTVERGVRSLRGVGARLLTVHADPDTIAGALQGRDDARLAVHAVTVLTSWNAESLKAHQIGGGVLDLVLRRAEMAAENGADGVIASAAEARAIRERFGDRLSIVTPGIRPKGGARDDQKRVVTPQAALEAGADRLVIGRPITAAADPVAAVRALLRDIG</sequence>
<evidence type="ECO:0000256" key="5">
    <source>
        <dbReference type="ARBA" id="ARBA00023239"/>
    </source>
</evidence>
<dbReference type="PANTHER" id="PTHR32119:SF2">
    <property type="entry name" value="OROTIDINE 5'-PHOSPHATE DECARBOXYLASE"/>
    <property type="match status" value="1"/>
</dbReference>
<dbReference type="GO" id="GO:0044205">
    <property type="term" value="P:'de novo' UMP biosynthetic process"/>
    <property type="evidence" value="ECO:0007669"/>
    <property type="project" value="UniProtKB-UniRule"/>
</dbReference>
<feature type="active site" description="For OMPdecase activity" evidence="8">
    <location>
        <position position="68"/>
    </location>
</feature>
<comment type="pathway">
    <text evidence="2 7 10">Pyrimidine metabolism; UMP biosynthesis via de novo pathway; UMP from orotate: step 2/2.</text>
</comment>
<evidence type="ECO:0000256" key="10">
    <source>
        <dbReference type="RuleBase" id="RU000512"/>
    </source>
</evidence>
<comment type="function">
    <text evidence="1 7">Catalyzes the decarboxylation of orotidine 5'-monophosphate (OMP) to uridine 5'-monophosphate (UMP).</text>
</comment>
<evidence type="ECO:0000256" key="6">
    <source>
        <dbReference type="ARBA" id="ARBA00049157"/>
    </source>
</evidence>
<keyword evidence="13" id="KW-1185">Reference proteome</keyword>
<comment type="similarity">
    <text evidence="7">Belongs to the OMP decarboxylase family. Type 1 subfamily.</text>
</comment>
<evidence type="ECO:0000256" key="1">
    <source>
        <dbReference type="ARBA" id="ARBA00002356"/>
    </source>
</evidence>
<dbReference type="Pfam" id="PF00215">
    <property type="entry name" value="OMPdecase"/>
    <property type="match status" value="1"/>
</dbReference>
<dbReference type="PROSITE" id="PS00156">
    <property type="entry name" value="OMPDECASE"/>
    <property type="match status" value="1"/>
</dbReference>